<keyword evidence="1" id="KW-1133">Transmembrane helix</keyword>
<feature type="transmembrane region" description="Helical" evidence="1">
    <location>
        <begin position="65"/>
        <end position="88"/>
    </location>
</feature>
<evidence type="ECO:0000256" key="1">
    <source>
        <dbReference type="SAM" id="Phobius"/>
    </source>
</evidence>
<accession>A0A0B2VPB3</accession>
<feature type="transmembrane region" description="Helical" evidence="1">
    <location>
        <begin position="108"/>
        <end position="136"/>
    </location>
</feature>
<reference evidence="2 3" key="1">
    <citation type="submission" date="2014-11" db="EMBL/GenBank/DDBJ databases">
        <title>Genetic blueprint of the zoonotic pathogen Toxocara canis.</title>
        <authorList>
            <person name="Zhu X.-Q."/>
            <person name="Korhonen P.K."/>
            <person name="Cai H."/>
            <person name="Young N.D."/>
            <person name="Nejsum P."/>
            <person name="von Samson-Himmelstjerna G."/>
            <person name="Boag P.R."/>
            <person name="Tan P."/>
            <person name="Li Q."/>
            <person name="Min J."/>
            <person name="Yang Y."/>
            <person name="Wang X."/>
            <person name="Fang X."/>
            <person name="Hall R.S."/>
            <person name="Hofmann A."/>
            <person name="Sternberg P.W."/>
            <person name="Jex A.R."/>
            <person name="Gasser R.B."/>
        </authorList>
    </citation>
    <scope>NUCLEOTIDE SEQUENCE [LARGE SCALE GENOMIC DNA]</scope>
    <source>
        <strain evidence="2">PN_DK_2014</strain>
    </source>
</reference>
<sequence>MFLWMDRYEKIFLWMTWIAPAFFIPICICAFLTTAPLTNVAFWTSYCGLLSCICVQAARKRNNRYLLIPFILFKFAFIIFIAMVHFFILTHTVIPPSINHQRELHEIFMSYLHFVLVALLNSYLVLANIAFLYLSLTIVYDIEYVRHFDAEINIEQQMAGRRERRLVERAENADEI</sequence>
<protein>
    <submittedName>
        <fullName evidence="2">Uncharacterized protein</fullName>
    </submittedName>
</protein>
<evidence type="ECO:0000313" key="2">
    <source>
        <dbReference type="EMBL" id="KHN85361.1"/>
    </source>
</evidence>
<keyword evidence="1" id="KW-0812">Transmembrane</keyword>
<comment type="caution">
    <text evidence="2">The sequence shown here is derived from an EMBL/GenBank/DDBJ whole genome shotgun (WGS) entry which is preliminary data.</text>
</comment>
<keyword evidence="1" id="KW-0472">Membrane</keyword>
<keyword evidence="3" id="KW-1185">Reference proteome</keyword>
<feature type="transmembrane region" description="Helical" evidence="1">
    <location>
        <begin position="12"/>
        <end position="34"/>
    </location>
</feature>
<evidence type="ECO:0000313" key="3">
    <source>
        <dbReference type="Proteomes" id="UP000031036"/>
    </source>
</evidence>
<dbReference type="EMBL" id="JPKZ01000806">
    <property type="protein sequence ID" value="KHN85361.1"/>
    <property type="molecule type" value="Genomic_DNA"/>
</dbReference>
<feature type="transmembrane region" description="Helical" evidence="1">
    <location>
        <begin position="40"/>
        <end position="58"/>
    </location>
</feature>
<gene>
    <name evidence="2" type="ORF">Tcan_11086</name>
</gene>
<dbReference type="Proteomes" id="UP000031036">
    <property type="component" value="Unassembled WGS sequence"/>
</dbReference>
<dbReference type="AlphaFoldDB" id="A0A0B2VPB3"/>
<name>A0A0B2VPB3_TOXCA</name>
<proteinExistence type="predicted"/>
<organism evidence="2 3">
    <name type="scientific">Toxocara canis</name>
    <name type="common">Canine roundworm</name>
    <dbReference type="NCBI Taxonomy" id="6265"/>
    <lineage>
        <taxon>Eukaryota</taxon>
        <taxon>Metazoa</taxon>
        <taxon>Ecdysozoa</taxon>
        <taxon>Nematoda</taxon>
        <taxon>Chromadorea</taxon>
        <taxon>Rhabditida</taxon>
        <taxon>Spirurina</taxon>
        <taxon>Ascaridomorpha</taxon>
        <taxon>Ascaridoidea</taxon>
        <taxon>Toxocaridae</taxon>
        <taxon>Toxocara</taxon>
    </lineage>
</organism>